<comment type="caution">
    <text evidence="2">The sequence shown here is derived from an EMBL/GenBank/DDBJ whole genome shotgun (WGS) entry which is preliminary data.</text>
</comment>
<name>A0A8H7KJV8_AGABI</name>
<dbReference type="AlphaFoldDB" id="A0A8H7KJV8"/>
<dbReference type="Proteomes" id="UP000629468">
    <property type="component" value="Unassembled WGS sequence"/>
</dbReference>
<gene>
    <name evidence="2" type="ORF">Agabi119p4_2004</name>
</gene>
<evidence type="ECO:0000256" key="1">
    <source>
        <dbReference type="SAM" id="SignalP"/>
    </source>
</evidence>
<dbReference type="EMBL" id="JABXXO010000003">
    <property type="protein sequence ID" value="KAF7782628.1"/>
    <property type="molecule type" value="Genomic_DNA"/>
</dbReference>
<accession>A0A8H7KJV8</accession>
<evidence type="ECO:0000313" key="3">
    <source>
        <dbReference type="Proteomes" id="UP000629468"/>
    </source>
</evidence>
<organism evidence="2 3">
    <name type="scientific">Agaricus bisporus var. burnettii</name>
    <dbReference type="NCBI Taxonomy" id="192524"/>
    <lineage>
        <taxon>Eukaryota</taxon>
        <taxon>Fungi</taxon>
        <taxon>Dikarya</taxon>
        <taxon>Basidiomycota</taxon>
        <taxon>Agaricomycotina</taxon>
        <taxon>Agaricomycetes</taxon>
        <taxon>Agaricomycetidae</taxon>
        <taxon>Agaricales</taxon>
        <taxon>Agaricineae</taxon>
        <taxon>Agaricaceae</taxon>
        <taxon>Agaricus</taxon>
    </lineage>
</organism>
<proteinExistence type="predicted"/>
<reference evidence="2 3" key="1">
    <citation type="journal article" name="Sci. Rep.">
        <title>Telomere-to-telomere assembled and centromere annotated genomes of the two main subspecies of the button mushroom Agaricus bisporus reveal especially polymorphic chromosome ends.</title>
        <authorList>
            <person name="Sonnenberg A.S.M."/>
            <person name="Sedaghat-Telgerd N."/>
            <person name="Lavrijssen B."/>
            <person name="Ohm R.A."/>
            <person name="Hendrickx P.M."/>
            <person name="Scholtmeijer K."/>
            <person name="Baars J.J.P."/>
            <person name="van Peer A."/>
        </authorList>
    </citation>
    <scope>NUCLEOTIDE SEQUENCE [LARGE SCALE GENOMIC DNA]</scope>
    <source>
        <strain evidence="2 3">H119_p4</strain>
    </source>
</reference>
<feature type="chain" id="PRO_5033986463" evidence="1">
    <location>
        <begin position="17"/>
        <end position="206"/>
    </location>
</feature>
<sequence>MFGTVLMVHWLSVALSSPILNRPKTTTTNDVSENVLTRTSNCVPGGSYVDFSSRVPVPQETAWYNRNDVFFIVDALEIRDLIERHYQKIANSWCPNTASNSANAPPSEWPTCFYHALRCFPTGDEPLTHVTLWVLWADISLRTSDKIEETPGNSEVSSGSIRILTSVKTDRLKVSALMPHDDSILRGPISNKDFSENQYRPRTIYP</sequence>
<feature type="signal peptide" evidence="1">
    <location>
        <begin position="1"/>
        <end position="16"/>
    </location>
</feature>
<protein>
    <submittedName>
        <fullName evidence="2">Uncharacterized protein</fullName>
    </submittedName>
</protein>
<evidence type="ECO:0000313" key="2">
    <source>
        <dbReference type="EMBL" id="KAF7782628.1"/>
    </source>
</evidence>
<keyword evidence="1" id="KW-0732">Signal</keyword>